<dbReference type="InterPro" id="IPR003790">
    <property type="entry name" value="GHL10"/>
</dbReference>
<organism evidence="6 14">
    <name type="scientific">Rotaria magnacalcarata</name>
    <dbReference type="NCBI Taxonomy" id="392030"/>
    <lineage>
        <taxon>Eukaryota</taxon>
        <taxon>Metazoa</taxon>
        <taxon>Spiralia</taxon>
        <taxon>Gnathifera</taxon>
        <taxon>Rotifera</taxon>
        <taxon>Eurotatoria</taxon>
        <taxon>Bdelloidea</taxon>
        <taxon>Philodinida</taxon>
        <taxon>Philodinidae</taxon>
        <taxon>Rotaria</taxon>
    </lineage>
</organism>
<dbReference type="Proteomes" id="UP000663834">
    <property type="component" value="Unassembled WGS sequence"/>
</dbReference>
<dbReference type="EMBL" id="CAJOBH010035905">
    <property type="protein sequence ID" value="CAF4302253.1"/>
    <property type="molecule type" value="Genomic_DNA"/>
</dbReference>
<dbReference type="EMBL" id="CAJOBG010000289">
    <property type="protein sequence ID" value="CAF3792425.1"/>
    <property type="molecule type" value="Genomic_DNA"/>
</dbReference>
<dbReference type="Proteomes" id="UP000663842">
    <property type="component" value="Unassembled WGS sequence"/>
</dbReference>
<dbReference type="EMBL" id="CAJNOV010007934">
    <property type="protein sequence ID" value="CAF1303808.1"/>
    <property type="molecule type" value="Genomic_DNA"/>
</dbReference>
<gene>
    <name evidence="12" type="ORF">BYL167_LOCUS27543</name>
    <name evidence="4" type="ORF">CJN711_LOCUS17076</name>
    <name evidence="10" type="ORF">GIL414_LOCUS16357</name>
    <name evidence="5" type="ORF">KQP761_LOCUS30083</name>
    <name evidence="7" type="ORF">MBJ925_LOCUS24390</name>
    <name evidence="9" type="ORF">OVN521_LOCUS3387</name>
    <name evidence="11" type="ORF">UXM345_LOCUS26448</name>
    <name evidence="8" type="ORF">WKI299_LOCUS24091</name>
    <name evidence="6" type="ORF">XDN619_LOCUS13776</name>
</gene>
<name>A0A816RY29_9BILA</name>
<evidence type="ECO:0000313" key="9">
    <source>
        <dbReference type="EMBL" id="CAF3792425.1"/>
    </source>
</evidence>
<dbReference type="Proteomes" id="UP000663866">
    <property type="component" value="Unassembled WGS sequence"/>
</dbReference>
<evidence type="ECO:0000259" key="3">
    <source>
        <dbReference type="Pfam" id="PF02638"/>
    </source>
</evidence>
<evidence type="ECO:0000313" key="6">
    <source>
        <dbReference type="EMBL" id="CAF2076903.1"/>
    </source>
</evidence>
<comment type="caution">
    <text evidence="6">The sequence shown here is derived from an EMBL/GenBank/DDBJ whole genome shotgun (WGS) entry which is preliminary data.</text>
</comment>
<dbReference type="Proteomes" id="UP000663855">
    <property type="component" value="Unassembled WGS sequence"/>
</dbReference>
<feature type="signal peptide" evidence="2">
    <location>
        <begin position="1"/>
        <end position="17"/>
    </location>
</feature>
<evidence type="ECO:0000313" key="8">
    <source>
        <dbReference type="EMBL" id="CAF2119556.1"/>
    </source>
</evidence>
<dbReference type="Pfam" id="PF02638">
    <property type="entry name" value="GHL10"/>
    <property type="match status" value="1"/>
</dbReference>
<protein>
    <recommendedName>
        <fullName evidence="3">Glycosyl hydrolase-like 10 domain-containing protein</fullName>
    </recommendedName>
</protein>
<dbReference type="OrthoDB" id="2018923at2759"/>
<dbReference type="Proteomes" id="UP000663856">
    <property type="component" value="Unassembled WGS sequence"/>
</dbReference>
<dbReference type="EMBL" id="CAJNRG010005463">
    <property type="protein sequence ID" value="CAF2076903.1"/>
    <property type="molecule type" value="Genomic_DNA"/>
</dbReference>
<dbReference type="EMBL" id="CAJNOW010016664">
    <property type="protein sequence ID" value="CAF1651560.1"/>
    <property type="molecule type" value="Genomic_DNA"/>
</dbReference>
<dbReference type="Proteomes" id="UP000681967">
    <property type="component" value="Unassembled WGS sequence"/>
</dbReference>
<evidence type="ECO:0000256" key="2">
    <source>
        <dbReference type="SAM" id="SignalP"/>
    </source>
</evidence>
<evidence type="ECO:0000256" key="1">
    <source>
        <dbReference type="ARBA" id="ARBA00022729"/>
    </source>
</evidence>
<accession>A0A816RY29</accession>
<dbReference type="EMBL" id="CAJOBJ010007459">
    <property type="protein sequence ID" value="CAF4086364.1"/>
    <property type="molecule type" value="Genomic_DNA"/>
</dbReference>
<evidence type="ECO:0000313" key="11">
    <source>
        <dbReference type="EMBL" id="CAF4173993.1"/>
    </source>
</evidence>
<evidence type="ECO:0000313" key="14">
    <source>
        <dbReference type="Proteomes" id="UP000663887"/>
    </source>
</evidence>
<dbReference type="Proteomes" id="UP000681720">
    <property type="component" value="Unassembled WGS sequence"/>
</dbReference>
<proteinExistence type="predicted"/>
<evidence type="ECO:0000313" key="5">
    <source>
        <dbReference type="EMBL" id="CAF1651560.1"/>
    </source>
</evidence>
<dbReference type="InterPro" id="IPR052177">
    <property type="entry name" value="Divisome_Glycosyl_Hydrolase"/>
</dbReference>
<feature type="chain" id="PRO_5035610514" description="Glycosyl hydrolase-like 10 domain-containing protein" evidence="2">
    <location>
        <begin position="18"/>
        <end position="449"/>
    </location>
</feature>
<feature type="domain" description="Glycosyl hydrolase-like 10" evidence="3">
    <location>
        <begin position="78"/>
        <end position="387"/>
    </location>
</feature>
<evidence type="ECO:0000313" key="7">
    <source>
        <dbReference type="EMBL" id="CAF2112398.1"/>
    </source>
</evidence>
<dbReference type="Proteomes" id="UP000663824">
    <property type="component" value="Unassembled WGS sequence"/>
</dbReference>
<reference evidence="6" key="1">
    <citation type="submission" date="2021-02" db="EMBL/GenBank/DDBJ databases">
        <authorList>
            <person name="Nowell W R."/>
        </authorList>
    </citation>
    <scope>NUCLEOTIDE SEQUENCE</scope>
</reference>
<dbReference type="PANTHER" id="PTHR43405">
    <property type="entry name" value="GLYCOSYL HYDROLASE DIGH"/>
    <property type="match status" value="1"/>
</dbReference>
<dbReference type="InterPro" id="IPR017853">
    <property type="entry name" value="GH"/>
</dbReference>
<sequence>MLLFSIIVTVCYSLSWSTSLLIQPKADSCTTYNHPQYGIGQCIETSKCPNALYISGYCESQPANIKCCFSLNPVERQEFRAIWIATATNIDWPSSKTATTATQQNELVNILNMVQRLNMNAVIFQVRPAGDALYSSTLEPWSLYLTGTHGVAPSPIWDPLQFILTEAHKRNIEVHAWINPYRARMKGATYTPAATNMAKRFPKYAYTYDSQLWMDPGSKEVQEFVLNVAEDIVRRYAVDGLHIDDYFYPYGDGTEFPDSTTFSSYQQQGGSMNKADWRRSNVNYLIESLYNRLHAIRPKIKFGVSPFGIWKSGTPAGITGLSSYDSLYCDSRLWLQQGTVDYLTPQLYWAIDPPAQSYNALLNWWIGQSTKGRHVYAGNAAYRMSQATSPWAVTELVRQVNLTRTMSNRLALGNVFFSTKQLMQNVKGIQNELAKLYTDKAIVPKMNWL</sequence>
<evidence type="ECO:0000313" key="10">
    <source>
        <dbReference type="EMBL" id="CAF4086364.1"/>
    </source>
</evidence>
<dbReference type="PANTHER" id="PTHR43405:SF1">
    <property type="entry name" value="GLYCOSYL HYDROLASE DIGH"/>
    <property type="match status" value="1"/>
</dbReference>
<evidence type="ECO:0000313" key="12">
    <source>
        <dbReference type="EMBL" id="CAF4302253.1"/>
    </source>
</evidence>
<dbReference type="EMBL" id="CAJNRF010010331">
    <property type="protein sequence ID" value="CAF2119556.1"/>
    <property type="molecule type" value="Genomic_DNA"/>
</dbReference>
<dbReference type="EMBL" id="CAJNRE010012685">
    <property type="protein sequence ID" value="CAF2112398.1"/>
    <property type="molecule type" value="Genomic_DNA"/>
</dbReference>
<dbReference type="AlphaFoldDB" id="A0A816RY29"/>
<dbReference type="Gene3D" id="3.20.20.80">
    <property type="entry name" value="Glycosidases"/>
    <property type="match status" value="1"/>
</dbReference>
<evidence type="ECO:0000313" key="4">
    <source>
        <dbReference type="EMBL" id="CAF1303808.1"/>
    </source>
</evidence>
<dbReference type="Proteomes" id="UP000663887">
    <property type="component" value="Unassembled WGS sequence"/>
</dbReference>
<evidence type="ECO:0000313" key="13">
    <source>
        <dbReference type="Proteomes" id="UP000663866"/>
    </source>
</evidence>
<keyword evidence="13" id="KW-1185">Reference proteome</keyword>
<keyword evidence="1 2" id="KW-0732">Signal</keyword>
<dbReference type="EMBL" id="CAJOBF010005405">
    <property type="protein sequence ID" value="CAF4173993.1"/>
    <property type="molecule type" value="Genomic_DNA"/>
</dbReference>
<dbReference type="SUPFAM" id="SSF51445">
    <property type="entry name" value="(Trans)glycosidases"/>
    <property type="match status" value="1"/>
</dbReference>